<evidence type="ECO:0000313" key="2">
    <source>
        <dbReference type="Proteomes" id="UP000654471"/>
    </source>
</evidence>
<protein>
    <submittedName>
        <fullName evidence="1">Uncharacterized protein</fullName>
    </submittedName>
</protein>
<accession>A0ABQ2V5H3</accession>
<comment type="caution">
    <text evidence="1">The sequence shown here is derived from an EMBL/GenBank/DDBJ whole genome shotgun (WGS) entry which is preliminary data.</text>
</comment>
<proteinExistence type="predicted"/>
<evidence type="ECO:0000313" key="1">
    <source>
        <dbReference type="EMBL" id="GGU68983.1"/>
    </source>
</evidence>
<organism evidence="1 2">
    <name type="scientific">Streptomyces albospinus</name>
    <dbReference type="NCBI Taxonomy" id="285515"/>
    <lineage>
        <taxon>Bacteria</taxon>
        <taxon>Bacillati</taxon>
        <taxon>Actinomycetota</taxon>
        <taxon>Actinomycetes</taxon>
        <taxon>Kitasatosporales</taxon>
        <taxon>Streptomycetaceae</taxon>
        <taxon>Streptomyces</taxon>
    </lineage>
</organism>
<keyword evidence="2" id="KW-1185">Reference proteome</keyword>
<reference evidence="2" key="1">
    <citation type="journal article" date="2019" name="Int. J. Syst. Evol. Microbiol.">
        <title>The Global Catalogue of Microorganisms (GCM) 10K type strain sequencing project: providing services to taxonomists for standard genome sequencing and annotation.</title>
        <authorList>
            <consortium name="The Broad Institute Genomics Platform"/>
            <consortium name="The Broad Institute Genome Sequencing Center for Infectious Disease"/>
            <person name="Wu L."/>
            <person name="Ma J."/>
        </authorList>
    </citation>
    <scope>NUCLEOTIDE SEQUENCE [LARGE SCALE GENOMIC DNA]</scope>
    <source>
        <strain evidence="2">JCM 3399</strain>
    </source>
</reference>
<dbReference type="Proteomes" id="UP000654471">
    <property type="component" value="Unassembled WGS sequence"/>
</dbReference>
<sequence>MQEFHLLNRPLAADGSRTVTAGSELHRPRSALLLLCQYTLSVPRLIVTHASEALWAASQTPARRLSQPPPMFRH</sequence>
<dbReference type="EMBL" id="BMRP01000012">
    <property type="protein sequence ID" value="GGU68983.1"/>
    <property type="molecule type" value="Genomic_DNA"/>
</dbReference>
<gene>
    <name evidence="1" type="ORF">GCM10010211_38050</name>
</gene>
<name>A0ABQ2V5H3_9ACTN</name>